<reference evidence="1 2" key="1">
    <citation type="submission" date="2020-04" db="EMBL/GenBank/DDBJ databases">
        <title>Global-level population genomics: horizontal gene transfer, symbiosis and evolution in Rhizobia.</title>
        <authorList>
            <person name="Gai Y."/>
        </authorList>
    </citation>
    <scope>NUCLEOTIDE SEQUENCE [LARGE SCALE GENOMIC DNA]</scope>
    <source>
        <strain evidence="1 2">BLR33</strain>
    </source>
</reference>
<dbReference type="RefSeq" id="WP_207244636.1">
    <property type="nucleotide sequence ID" value="NZ_JABDXQ010000012.1"/>
</dbReference>
<dbReference type="PANTHER" id="PTHR34309">
    <property type="entry name" value="SLR1406 PROTEIN"/>
    <property type="match status" value="1"/>
</dbReference>
<proteinExistence type="predicted"/>
<dbReference type="InterPro" id="IPR052517">
    <property type="entry name" value="GlcG_carb_metab_protein"/>
</dbReference>
<evidence type="ECO:0000313" key="2">
    <source>
        <dbReference type="Proteomes" id="UP000770629"/>
    </source>
</evidence>
<organism evidence="1 2">
    <name type="scientific">Rhizobium lentis</name>
    <dbReference type="NCBI Taxonomy" id="1138194"/>
    <lineage>
        <taxon>Bacteria</taxon>
        <taxon>Pseudomonadati</taxon>
        <taxon>Pseudomonadota</taxon>
        <taxon>Alphaproteobacteria</taxon>
        <taxon>Hyphomicrobiales</taxon>
        <taxon>Rhizobiaceae</taxon>
        <taxon>Rhizobium/Agrobacterium group</taxon>
        <taxon>Rhizobium</taxon>
    </lineage>
</organism>
<protein>
    <submittedName>
        <fullName evidence="1">Heme-binding protein</fullName>
    </submittedName>
</protein>
<dbReference type="InterPro" id="IPR038084">
    <property type="entry name" value="PduO/GlcC-like_sf"/>
</dbReference>
<dbReference type="EMBL" id="JABDYF010000001">
    <property type="protein sequence ID" value="MBX5088135.1"/>
    <property type="molecule type" value="Genomic_DNA"/>
</dbReference>
<dbReference type="InterPro" id="IPR005624">
    <property type="entry name" value="PduO/GlcC-like"/>
</dbReference>
<dbReference type="Pfam" id="PF03928">
    <property type="entry name" value="HbpS-like"/>
    <property type="match status" value="1"/>
</dbReference>
<dbReference type="SUPFAM" id="SSF143744">
    <property type="entry name" value="GlcG-like"/>
    <property type="match status" value="1"/>
</dbReference>
<evidence type="ECO:0000313" key="1">
    <source>
        <dbReference type="EMBL" id="MBX5088135.1"/>
    </source>
</evidence>
<sequence>MLTNRLSLADARILIEGARGRAEEIGVPMCIAVTDESGQLIAFERMDGGKITSTIIAQDKAYTAAGAKRTTESYGEVSQPGKPAYGINSAIGGRLLVVAGGIPVIVDGQVVGAVGVSSGTPGQDKDCAQAGIDLFSRPQRLKSCRWLDASTKKLAVPVPGIGSLAQGPFET</sequence>
<keyword evidence="2" id="KW-1185">Reference proteome</keyword>
<gene>
    <name evidence="1" type="ORF">HJB60_02955</name>
</gene>
<dbReference type="Gene3D" id="3.30.450.150">
    <property type="entry name" value="Haem-degrading domain"/>
    <property type="match status" value="1"/>
</dbReference>
<comment type="caution">
    <text evidence="1">The sequence shown here is derived from an EMBL/GenBank/DDBJ whole genome shotgun (WGS) entry which is preliminary data.</text>
</comment>
<accession>A0ABS7I8H1</accession>
<dbReference type="Proteomes" id="UP000770629">
    <property type="component" value="Unassembled WGS sequence"/>
</dbReference>
<dbReference type="PANTHER" id="PTHR34309:SF1">
    <property type="entry name" value="PROTEIN GLCG"/>
    <property type="match status" value="1"/>
</dbReference>
<name>A0ABS7I8H1_9HYPH</name>